<name>A0A1D8EUA2_9CAUD</name>
<organism evidence="1 2">
    <name type="scientific">Propionibacterium phage G4</name>
    <dbReference type="NCBI Taxonomy" id="1897537"/>
    <lineage>
        <taxon>Viruses</taxon>
        <taxon>Duplodnaviria</taxon>
        <taxon>Heunggongvirae</taxon>
        <taxon>Uroviricota</taxon>
        <taxon>Caudoviricetes</taxon>
        <taxon>Doucettevirus</taxon>
        <taxon>Doucettevirus G4</taxon>
    </lineage>
</organism>
<evidence type="ECO:0000313" key="1">
    <source>
        <dbReference type="EMBL" id="AOT24639.1"/>
    </source>
</evidence>
<dbReference type="Proteomes" id="UP000224440">
    <property type="component" value="Segment"/>
</dbReference>
<dbReference type="GeneID" id="40072697"/>
<evidence type="ECO:0000313" key="2">
    <source>
        <dbReference type="Proteomes" id="UP000224440"/>
    </source>
</evidence>
<protein>
    <submittedName>
        <fullName evidence="1">Uncharacterized protein</fullName>
    </submittedName>
</protein>
<proteinExistence type="predicted"/>
<dbReference type="KEGG" id="vg:40072697"/>
<gene>
    <name evidence="1" type="primary">50</name>
    <name evidence="1" type="ORF">G4_50</name>
</gene>
<dbReference type="RefSeq" id="YP_009597092.1">
    <property type="nucleotide sequence ID" value="NC_041895.1"/>
</dbReference>
<accession>A0A1D8EUA2</accession>
<keyword evidence="2" id="KW-1185">Reference proteome</keyword>
<dbReference type="EMBL" id="KX620754">
    <property type="protein sequence ID" value="AOT24639.1"/>
    <property type="molecule type" value="Genomic_DNA"/>
</dbReference>
<reference evidence="2" key="1">
    <citation type="submission" date="2016-07" db="EMBL/GenBank/DDBJ databases">
        <authorList>
            <person name="Florea S."/>
            <person name="Webb J.S."/>
            <person name="Jaromczyk J."/>
            <person name="Schardl C.L."/>
        </authorList>
    </citation>
    <scope>NUCLEOTIDE SEQUENCE [LARGE SCALE GENOMIC DNA]</scope>
</reference>
<dbReference type="OrthoDB" id="3832at10239"/>
<sequence length="40" mass="4424">MVTPFFETDRVQLFGGDSLAVLRDYRPDAEQSALFDGGTT</sequence>